<dbReference type="GO" id="GO:0003700">
    <property type="term" value="F:DNA-binding transcription factor activity"/>
    <property type="evidence" value="ECO:0007669"/>
    <property type="project" value="InterPro"/>
</dbReference>
<keyword evidence="10 11" id="KW-0539">Nucleus</keyword>
<dbReference type="Gene3D" id="3.30.50.10">
    <property type="entry name" value="Erythroid Transcription Factor GATA-1, subunit A"/>
    <property type="match status" value="2"/>
</dbReference>
<dbReference type="SMART" id="SM00399">
    <property type="entry name" value="ZnF_C4"/>
    <property type="match status" value="2"/>
</dbReference>
<dbReference type="SMART" id="SM00430">
    <property type="entry name" value="HOLI"/>
    <property type="match status" value="2"/>
</dbReference>
<evidence type="ECO:0000256" key="5">
    <source>
        <dbReference type="ARBA" id="ARBA00022833"/>
    </source>
</evidence>
<evidence type="ECO:0000256" key="6">
    <source>
        <dbReference type="ARBA" id="ARBA00023015"/>
    </source>
</evidence>
<dbReference type="PROSITE" id="PS51030">
    <property type="entry name" value="NUCLEAR_REC_DBD_2"/>
    <property type="match status" value="2"/>
</dbReference>
<dbReference type="Gene3D" id="1.10.565.10">
    <property type="entry name" value="Retinoid X Receptor"/>
    <property type="match status" value="2"/>
</dbReference>
<proteinExistence type="inferred from homology"/>
<comment type="caution">
    <text evidence="14">The sequence shown here is derived from an EMBL/GenBank/DDBJ whole genome shotgun (WGS) entry which is preliminary data.</text>
</comment>
<dbReference type="InterPro" id="IPR035500">
    <property type="entry name" value="NHR-like_dom_sf"/>
</dbReference>
<keyword evidence="4 11" id="KW-0863">Zinc-finger</keyword>
<comment type="similarity">
    <text evidence="2 11">Belongs to the nuclear hormone receptor family.</text>
</comment>
<dbReference type="Proteomes" id="UP000483820">
    <property type="component" value="Chromosome V"/>
</dbReference>
<dbReference type="InterPro" id="IPR013088">
    <property type="entry name" value="Znf_NHR/GATA"/>
</dbReference>
<dbReference type="SUPFAM" id="SSF48508">
    <property type="entry name" value="Nuclear receptor ligand-binding domain"/>
    <property type="match status" value="2"/>
</dbReference>
<evidence type="ECO:0008006" key="16">
    <source>
        <dbReference type="Google" id="ProtNLM"/>
    </source>
</evidence>
<feature type="domain" description="Nuclear receptor" evidence="12">
    <location>
        <begin position="1"/>
        <end position="76"/>
    </location>
</feature>
<dbReference type="InterPro" id="IPR049636">
    <property type="entry name" value="HNF4-like_DBD"/>
</dbReference>
<accession>A0A6A5GDL0</accession>
<dbReference type="CDD" id="cd06960">
    <property type="entry name" value="NR_DBD_HNF4A"/>
    <property type="match status" value="2"/>
</dbReference>
<dbReference type="GO" id="GO:0008270">
    <property type="term" value="F:zinc ion binding"/>
    <property type="evidence" value="ECO:0007669"/>
    <property type="project" value="UniProtKB-KW"/>
</dbReference>
<evidence type="ECO:0000256" key="8">
    <source>
        <dbReference type="ARBA" id="ARBA00023163"/>
    </source>
</evidence>
<feature type="domain" description="Nuclear receptor" evidence="12">
    <location>
        <begin position="354"/>
        <end position="430"/>
    </location>
</feature>
<evidence type="ECO:0000256" key="7">
    <source>
        <dbReference type="ARBA" id="ARBA00023125"/>
    </source>
</evidence>
<evidence type="ECO:0000313" key="14">
    <source>
        <dbReference type="EMBL" id="KAF1753337.1"/>
    </source>
</evidence>
<evidence type="ECO:0000256" key="1">
    <source>
        <dbReference type="ARBA" id="ARBA00004123"/>
    </source>
</evidence>
<feature type="domain" description="NR LBD" evidence="13">
    <location>
        <begin position="514"/>
        <end position="758"/>
    </location>
</feature>
<keyword evidence="8 11" id="KW-0804">Transcription</keyword>
<name>A0A6A5GDL0_CAERE</name>
<dbReference type="GO" id="GO:0000978">
    <property type="term" value="F:RNA polymerase II cis-regulatory region sequence-specific DNA binding"/>
    <property type="evidence" value="ECO:0007669"/>
    <property type="project" value="InterPro"/>
</dbReference>
<evidence type="ECO:0000259" key="12">
    <source>
        <dbReference type="PROSITE" id="PS51030"/>
    </source>
</evidence>
<gene>
    <name evidence="14" type="ORF">GCK72_019893</name>
</gene>
<dbReference type="PRINTS" id="PR00047">
    <property type="entry name" value="STROIDFINGER"/>
</dbReference>
<dbReference type="Pfam" id="PF00105">
    <property type="entry name" value="zf-C4"/>
    <property type="match status" value="2"/>
</dbReference>
<sequence>MSKCQVCSKQASGKRFGAIVCRACAASFRRSDLFKRTMSCKRNGKCEFFINGFFICKYCRLQKCIEVGMNLENVHLNSDCSTVDKETTRLESAIPPTIDIFCGRSNLIIFRMPKNSSQGYSKNVIDVQLLIDKISNMIQQSRHSVNPPDSLKYGREESLAQLEHNVVLVANWLTYFDDFQMLPPNLQLQMVQGIWSVWWRLKRLAYSSSEIKKNFDKETIRKMKTDTLIRRYDQNRIDMSWLSKYSVEELKFFIDLSNEVRLDEMTRAMIELEPTEVELSYMFCQLCFHTVGKRFQGEILQISEKFQETLANDLHEYYVKDQKNPYYMKRLATLMIDCEMYGEMSSCESACSSPISCQVCGQECNGKFHYGAMVCRACAAFFRRSVEFKTSKSCHRIKKCDFLKKGYFTCKYCRLQKCLKVGMSYERFQFDRDVNKVNKIVVLGGRIPPSIDTFCGRSNLIIFRGPQTSASSSSCPSPDSPKNFINCQFLIDKAIKILQQGPESPIFTRNRLEKLAVVLNPVLEFQPAIEPPDMGNFGKEESLAQLEHVVILVTKWLTHFDEFQMLPAKLQIQMLQGIWSVWWRLGRLAYTSMKIRRSFDIDTIKRMETNTLVHSYDQERLDMSWLSKYTVDELKFFMDIKNEVRLDNQTRAMIDLDPSDIELSFMLGQLCFQYVGKRFQGEILQVADRFQEMLANDLHDYYVNELRVPQYVTRLASMMKINNQIQMDIYNNIKKTELANIFDIFCVEVSHPEMFVDF</sequence>
<evidence type="ECO:0000256" key="10">
    <source>
        <dbReference type="ARBA" id="ARBA00023242"/>
    </source>
</evidence>
<keyword evidence="3 11" id="KW-0479">Metal-binding</keyword>
<dbReference type="SUPFAM" id="SSF57716">
    <property type="entry name" value="Glucocorticoid receptor-like (DNA-binding domain)"/>
    <property type="match status" value="2"/>
</dbReference>
<evidence type="ECO:0000313" key="15">
    <source>
        <dbReference type="Proteomes" id="UP000483820"/>
    </source>
</evidence>
<keyword evidence="6 11" id="KW-0805">Transcription regulation</keyword>
<evidence type="ECO:0000256" key="3">
    <source>
        <dbReference type="ARBA" id="ARBA00022723"/>
    </source>
</evidence>
<dbReference type="CTD" id="9820441"/>
<dbReference type="KEGG" id="crq:GCK72_019893"/>
<dbReference type="InterPro" id="IPR001628">
    <property type="entry name" value="Znf_hrmn_rcpt"/>
</dbReference>
<dbReference type="InterPro" id="IPR051152">
    <property type="entry name" value="C.elegans_Orphan_NR"/>
</dbReference>
<keyword evidence="5 11" id="KW-0862">Zinc</keyword>
<dbReference type="InterPro" id="IPR000536">
    <property type="entry name" value="Nucl_hrmn_rcpt_lig-bd"/>
</dbReference>
<feature type="domain" description="NR LBD" evidence="13">
    <location>
        <begin position="126"/>
        <end position="376"/>
    </location>
</feature>
<dbReference type="PROSITE" id="PS00031">
    <property type="entry name" value="NUCLEAR_REC_DBD_1"/>
    <property type="match status" value="1"/>
</dbReference>
<dbReference type="AlphaFoldDB" id="A0A6A5GDL0"/>
<evidence type="ECO:0000256" key="11">
    <source>
        <dbReference type="RuleBase" id="RU004334"/>
    </source>
</evidence>
<dbReference type="GeneID" id="9820441"/>
<evidence type="ECO:0000256" key="2">
    <source>
        <dbReference type="ARBA" id="ARBA00005993"/>
    </source>
</evidence>
<dbReference type="PANTHER" id="PTHR45680:SF12">
    <property type="entry name" value="NUCLEAR HORMONE RECEPTOR FAMILY-RELATED"/>
    <property type="match status" value="1"/>
</dbReference>
<dbReference type="Pfam" id="PF00104">
    <property type="entry name" value="Hormone_recep"/>
    <property type="match status" value="2"/>
</dbReference>
<evidence type="ECO:0000256" key="4">
    <source>
        <dbReference type="ARBA" id="ARBA00022771"/>
    </source>
</evidence>
<dbReference type="PANTHER" id="PTHR45680">
    <property type="entry name" value="NUCLEAR HORMONE RECEPTOR FAMILY"/>
    <property type="match status" value="1"/>
</dbReference>
<evidence type="ECO:0000256" key="9">
    <source>
        <dbReference type="ARBA" id="ARBA00023170"/>
    </source>
</evidence>
<organism evidence="14 15">
    <name type="scientific">Caenorhabditis remanei</name>
    <name type="common">Caenorhabditis vulgaris</name>
    <dbReference type="NCBI Taxonomy" id="31234"/>
    <lineage>
        <taxon>Eukaryota</taxon>
        <taxon>Metazoa</taxon>
        <taxon>Ecdysozoa</taxon>
        <taxon>Nematoda</taxon>
        <taxon>Chromadorea</taxon>
        <taxon>Rhabditida</taxon>
        <taxon>Rhabditina</taxon>
        <taxon>Rhabditomorpha</taxon>
        <taxon>Rhabditoidea</taxon>
        <taxon>Rhabditidae</taxon>
        <taxon>Peloderinae</taxon>
        <taxon>Caenorhabditis</taxon>
    </lineage>
</organism>
<evidence type="ECO:0000259" key="13">
    <source>
        <dbReference type="PROSITE" id="PS51843"/>
    </source>
</evidence>
<keyword evidence="9 11" id="KW-0675">Receptor</keyword>
<comment type="subcellular location">
    <subcellularLocation>
        <location evidence="1 11">Nucleus</location>
    </subcellularLocation>
</comment>
<dbReference type="EMBL" id="WUAV01000005">
    <property type="protein sequence ID" value="KAF1753337.1"/>
    <property type="molecule type" value="Genomic_DNA"/>
</dbReference>
<reference evidence="14 15" key="1">
    <citation type="submission" date="2019-12" db="EMBL/GenBank/DDBJ databases">
        <title>Chromosome-level assembly of the Caenorhabditis remanei genome.</title>
        <authorList>
            <person name="Teterina A.A."/>
            <person name="Willis J.H."/>
            <person name="Phillips P.C."/>
        </authorList>
    </citation>
    <scope>NUCLEOTIDE SEQUENCE [LARGE SCALE GENOMIC DNA]</scope>
    <source>
        <strain evidence="14 15">PX506</strain>
        <tissue evidence="14">Whole organism</tissue>
    </source>
</reference>
<dbReference type="PROSITE" id="PS51843">
    <property type="entry name" value="NR_LBD"/>
    <property type="match status" value="2"/>
</dbReference>
<protein>
    <recommendedName>
        <fullName evidence="16">Nuclear Hormone Receptor family</fullName>
    </recommendedName>
</protein>
<dbReference type="RefSeq" id="XP_053582195.1">
    <property type="nucleotide sequence ID" value="XM_053733282.1"/>
</dbReference>
<dbReference type="GO" id="GO:0005634">
    <property type="term" value="C:nucleus"/>
    <property type="evidence" value="ECO:0007669"/>
    <property type="project" value="UniProtKB-SubCell"/>
</dbReference>
<keyword evidence="7 11" id="KW-0238">DNA-binding</keyword>